<dbReference type="SUPFAM" id="SSF56935">
    <property type="entry name" value="Porins"/>
    <property type="match status" value="1"/>
</dbReference>
<dbReference type="GO" id="GO:0009279">
    <property type="term" value="C:cell outer membrane"/>
    <property type="evidence" value="ECO:0007669"/>
    <property type="project" value="UniProtKB-SubCell"/>
</dbReference>
<dbReference type="Gene3D" id="2.170.130.10">
    <property type="entry name" value="TonB-dependent receptor, plug domain"/>
    <property type="match status" value="1"/>
</dbReference>
<dbReference type="PROSITE" id="PS52016">
    <property type="entry name" value="TONB_DEPENDENT_REC_3"/>
    <property type="match status" value="1"/>
</dbReference>
<dbReference type="PATRIC" id="fig|1225176.3.peg.2022"/>
<keyword evidence="2" id="KW-0675">Receptor</keyword>
<dbReference type="RefSeq" id="WP_009184926.1">
    <property type="nucleotide sequence ID" value="NZ_AMGM01000024.1"/>
</dbReference>
<keyword evidence="1" id="KW-0812">Transmembrane</keyword>
<dbReference type="InterPro" id="IPR039426">
    <property type="entry name" value="TonB-dep_rcpt-like"/>
</dbReference>
<keyword evidence="1" id="KW-0813">Transport</keyword>
<reference evidence="2 3" key="1">
    <citation type="journal article" date="2012" name="J. Bacteriol.">
        <title>Draft Genome Sequence of Cecembia lonarensis Strain LW9T, Isolated from Lonar Lake, a Haloalkaline Lake in India.</title>
        <authorList>
            <person name="Shivaji S."/>
            <person name="Ara S."/>
            <person name="Singh A."/>
            <person name="Pinnaka A.K."/>
        </authorList>
    </citation>
    <scope>NUCLEOTIDE SEQUENCE [LARGE SCALE GENOMIC DNA]</scope>
    <source>
        <strain evidence="2 3">LW9</strain>
    </source>
</reference>
<keyword evidence="3" id="KW-1185">Reference proteome</keyword>
<comment type="caution">
    <text evidence="2">The sequence shown here is derived from an EMBL/GenBank/DDBJ whole genome shotgun (WGS) entry which is preliminary data.</text>
</comment>
<keyword evidence="1" id="KW-1134">Transmembrane beta strand</keyword>
<evidence type="ECO:0000313" key="2">
    <source>
        <dbReference type="EMBL" id="EKB49499.1"/>
    </source>
</evidence>
<keyword evidence="1" id="KW-0472">Membrane</keyword>
<accession>K1LZF9</accession>
<dbReference type="EMBL" id="AMGM01000024">
    <property type="protein sequence ID" value="EKB49499.1"/>
    <property type="molecule type" value="Genomic_DNA"/>
</dbReference>
<dbReference type="AlphaFoldDB" id="K1LZF9"/>
<evidence type="ECO:0000256" key="1">
    <source>
        <dbReference type="PROSITE-ProRule" id="PRU01360"/>
    </source>
</evidence>
<protein>
    <submittedName>
        <fullName evidence="2">Outer membrane cobalamin receptor protein</fullName>
    </submittedName>
</protein>
<name>K1LZF9_CECL9</name>
<dbReference type="Proteomes" id="UP000004478">
    <property type="component" value="Unassembled WGS sequence"/>
</dbReference>
<comment type="subcellular location">
    <subcellularLocation>
        <location evidence="1">Cell outer membrane</location>
        <topology evidence="1">Multi-pass membrane protein</topology>
    </subcellularLocation>
</comment>
<evidence type="ECO:0000313" key="3">
    <source>
        <dbReference type="Proteomes" id="UP000004478"/>
    </source>
</evidence>
<keyword evidence="1" id="KW-0998">Cell outer membrane</keyword>
<sequence length="829" mass="93978">MKRPFFLTVFFYFISARIFAQGNLELLETALENYAAVYPWEKVYLHTDKPHYFLNDTIWFKAYGTLEVDSKKIYPTLSVPLYVDLIDSRFDRNIKRAIVKMEEGRGMGDIVLPRDLEPGIYTLRAYTNWMHNFGEKAFFTKDIYIGEVGDGWNLPNFDPQFQIGFYPEGGNLVAGTENLIGFKATDEFGKGIDVTGVILNSQGDQIQQFESDYLGMGTVKFIPEKDQQYVVLVSTKNQAPKKFDLGVIAAEGHLLHIDGLSNETQLNIKVFQNTSELPRELYLIAMHKGVVAWRDRINLSGNETSFTIPKDIFQSGLHKFSLMDGETRILAERLVFLFPQQAGHALFKTNKETYQPKEQVQLDIQVQDLTGRGLAGDFSVSVLDGDQVFYPEKTQNIFTYFLLDSEVRGEIENPAYYFDPNQKEAEKHLDNLLLTQGWRRFDWSDLAKLQSLPNFNIEPGLSVSGKVEGSGKREISEHKVLTLMVRHPLEEPMFYNGETDSLGNFSFTGLDFEDSVTVFIQAFEVKEKRRRSREVKENDIRILPPRIPFIGERTYTSFSPNPDFRDENEYLITVRETKNLMEQFQINRDIELGEVTVVGRRSQMIPDKRTIQYLDAPDAKLEVTEDFYYFANIFQLIRGRVPGVDVRGDVIGLNPFPVVLIRGGRVTGEGGLAGASYLLNGQPVQPETLIAIPVPEIERIDILRGLSKAAVFGNDGGGGIVHVLTKSGNPNQDYSDREVKGNAVAEVLGYSGVREFYEPPVVPSINAPFAVDYRSTIYWNPKLETDLEGKTEVNFRLTEGSPTVRVILEGLSQDGEPIFGMFTFTVDEN</sequence>
<dbReference type="OrthoDB" id="679547at2"/>
<gene>
    <name evidence="2" type="ORF">B879_01896</name>
</gene>
<dbReference type="InterPro" id="IPR037066">
    <property type="entry name" value="Plug_dom_sf"/>
</dbReference>
<organism evidence="2 3">
    <name type="scientific">Cecembia lonarensis (strain CCUG 58316 / KCTC 22772 / LW9)</name>
    <dbReference type="NCBI Taxonomy" id="1225176"/>
    <lineage>
        <taxon>Bacteria</taxon>
        <taxon>Pseudomonadati</taxon>
        <taxon>Bacteroidota</taxon>
        <taxon>Cytophagia</taxon>
        <taxon>Cytophagales</taxon>
        <taxon>Cyclobacteriaceae</taxon>
        <taxon>Cecembia</taxon>
    </lineage>
</organism>
<proteinExistence type="inferred from homology"/>
<comment type="similarity">
    <text evidence="1">Belongs to the TonB-dependent receptor family.</text>
</comment>